<feature type="domain" description="Glycosyltransferase 2-like" evidence="3">
    <location>
        <begin position="943"/>
        <end position="1065"/>
    </location>
</feature>
<feature type="domain" description="Glycosyltransferase 2-like" evidence="3">
    <location>
        <begin position="26"/>
        <end position="139"/>
    </location>
</feature>
<feature type="region of interest" description="Disordered" evidence="2">
    <location>
        <begin position="1"/>
        <end position="24"/>
    </location>
</feature>
<sequence>MIDAAHDRRTGVGEPAPNPAGPRTCSIIVPVHNKASLTRQCLNTLLGERESDIRRQIVVVDDGSTDLTGELLRAYGDAIQTIRHETPVGFAGACNTGAAVAGGDYIVFLNNDTIPRRGWLEALVAAADAHPEAAVVGAKLLFPNDTIQHAGVVFGIDRFPHHIYAGFPADHPATSTSRPYQAVTAACCLVKRVPWQEMGGFDRAFLNGWEDIDLCLRLGEAGYQIRYCAESIVYHLESASRDVRAGEERQNRFLFAERWLAKVRPDDFDHYVNDGLLSVVYPNRYPIQLSASPLLAGITIGEDERQADRLLFERARQAAILLRNNLALNVRVHEAELRAKAAEARTRLVERQLADGSGAGTAALVGTVTSALVEKPASSGPSQPAWDAAVGSPTSKENGGATTTTHGDSVPEPGVTQPILGRVESPVREPGIITDQMLPIAGWALSKAGIEKVATFVDDEPLGLVEYGEPRPDVAALYPEFPDGVDCGFVGAVPMASLEDGPHKLEIRIFGRDGRVSRVGTTIEVDSTAVATGRVIARLDRPTFGQKLGKRDRLFIAGWALSPYGMESIEASVDGGPRVPLAYGALRPDVGRSYPFYPDSSHSGFNASLSLSSLAEGSHTLDVHATATDGQSTVQTVAFELDAEAPALGQVPVINDRYQEWLDRTALTEQQREQLTSKIDAQADSPTLGIVVPLVCDSVRVASVLVDSVRGQIYPTWRLVLVVPLDAPGDLRVWAKDLAVADHRITTVRTAAELSLGGLADAGIDACDAGWLAVLAPGDRLEPQALALAALHLGDHPETDLLYSDEDKQDTASGFRWDPFFKPDWSPDLILSIDYLGPLTFIRRSLLMEVGGLAAAPSGAETYDLALRATEATEAIAHLPRVLVSRASDLEYPADRGVEDEPARAAVRAALERRNVDATVEPGLQPSSRRVRYALRDTPPVTVLLPTGGKMQFLRPCLDDLLHKTTYPNLQILILDNSEGDEVAELVAELAGQYPRIRRVPVELQPFNFSALINRGASYVETPYVLLLNDDVTIVTPDWIEAMMEHAQRREVGVVGAKLLYPDGTLQHAGVVLGIYQGTAHVFKLYPGDDPGYFGLPNVVRNYLAVTFACALMRTELVGELGGLDEEHLPIAFNDVDFCLRVIESGRRVVYTPHAVLFHHESVTKKVFTQPKEIGRLRSRWGRFIEHDPFYNPNLTLLSEDASLRMD</sequence>
<organism evidence="4">
    <name type="scientific">uncultured Thermomicrobiales bacterium</name>
    <dbReference type="NCBI Taxonomy" id="1645740"/>
    <lineage>
        <taxon>Bacteria</taxon>
        <taxon>Pseudomonadati</taxon>
        <taxon>Thermomicrobiota</taxon>
        <taxon>Thermomicrobia</taxon>
        <taxon>Thermomicrobiales</taxon>
        <taxon>environmental samples</taxon>
    </lineage>
</organism>
<keyword evidence="1" id="KW-0175">Coiled coil</keyword>
<evidence type="ECO:0000256" key="2">
    <source>
        <dbReference type="SAM" id="MobiDB-lite"/>
    </source>
</evidence>
<evidence type="ECO:0000313" key="4">
    <source>
        <dbReference type="EMBL" id="CAA9548788.1"/>
    </source>
</evidence>
<dbReference type="EMBL" id="CADCWF010000095">
    <property type="protein sequence ID" value="CAA9548788.1"/>
    <property type="molecule type" value="Genomic_DNA"/>
</dbReference>
<name>A0A6J4UEY5_9BACT</name>
<feature type="region of interest" description="Disordered" evidence="2">
    <location>
        <begin position="374"/>
        <end position="423"/>
    </location>
</feature>
<dbReference type="Gene3D" id="3.90.550.10">
    <property type="entry name" value="Spore Coat Polysaccharide Biosynthesis Protein SpsA, Chain A"/>
    <property type="match status" value="3"/>
</dbReference>
<accession>A0A6J4UEY5</accession>
<feature type="coiled-coil region" evidence="1">
    <location>
        <begin position="325"/>
        <end position="352"/>
    </location>
</feature>
<feature type="compositionally biased region" description="Polar residues" evidence="2">
    <location>
        <begin position="392"/>
        <end position="407"/>
    </location>
</feature>
<gene>
    <name evidence="4" type="ORF">AVDCRST_MAG59-1560</name>
</gene>
<dbReference type="SUPFAM" id="SSF53448">
    <property type="entry name" value="Nucleotide-diphospho-sugar transferases"/>
    <property type="match status" value="3"/>
</dbReference>
<dbReference type="PANTHER" id="PTHR43179:SF7">
    <property type="entry name" value="RHAMNOSYLTRANSFERASE WBBL"/>
    <property type="match status" value="1"/>
</dbReference>
<dbReference type="GO" id="GO:0016740">
    <property type="term" value="F:transferase activity"/>
    <property type="evidence" value="ECO:0007669"/>
    <property type="project" value="UniProtKB-KW"/>
</dbReference>
<dbReference type="CDD" id="cd04186">
    <property type="entry name" value="GT_2_like_c"/>
    <property type="match status" value="1"/>
</dbReference>
<keyword evidence="4" id="KW-0808">Transferase</keyword>
<dbReference type="InterPro" id="IPR001173">
    <property type="entry name" value="Glyco_trans_2-like"/>
</dbReference>
<dbReference type="AlphaFoldDB" id="A0A6J4UEY5"/>
<evidence type="ECO:0000256" key="1">
    <source>
        <dbReference type="SAM" id="Coils"/>
    </source>
</evidence>
<reference evidence="4" key="1">
    <citation type="submission" date="2020-02" db="EMBL/GenBank/DDBJ databases">
        <authorList>
            <person name="Meier V. D."/>
        </authorList>
    </citation>
    <scope>NUCLEOTIDE SEQUENCE</scope>
    <source>
        <strain evidence="4">AVDCRST_MAG59</strain>
    </source>
</reference>
<dbReference type="PANTHER" id="PTHR43179">
    <property type="entry name" value="RHAMNOSYLTRANSFERASE WBBL"/>
    <property type="match status" value="1"/>
</dbReference>
<evidence type="ECO:0000259" key="3">
    <source>
        <dbReference type="Pfam" id="PF00535"/>
    </source>
</evidence>
<protein>
    <submittedName>
        <fullName evidence="4">Glycosyl transferase, group 2 family protein</fullName>
    </submittedName>
</protein>
<feature type="compositionally biased region" description="Basic and acidic residues" evidence="2">
    <location>
        <begin position="1"/>
        <end position="11"/>
    </location>
</feature>
<dbReference type="Pfam" id="PF00535">
    <property type="entry name" value="Glycos_transf_2"/>
    <property type="match status" value="2"/>
</dbReference>
<proteinExistence type="predicted"/>
<dbReference type="InterPro" id="IPR029044">
    <property type="entry name" value="Nucleotide-diphossugar_trans"/>
</dbReference>